<dbReference type="GO" id="GO:0016787">
    <property type="term" value="F:hydrolase activity"/>
    <property type="evidence" value="ECO:0007669"/>
    <property type="project" value="UniProtKB-KW"/>
</dbReference>
<evidence type="ECO:0000256" key="2">
    <source>
        <dbReference type="ARBA" id="ARBA00007913"/>
    </source>
</evidence>
<keyword evidence="18" id="KW-1185">Reference proteome</keyword>
<dbReference type="Proteomes" id="UP000769157">
    <property type="component" value="Unassembled WGS sequence"/>
</dbReference>
<evidence type="ECO:0000256" key="13">
    <source>
        <dbReference type="ARBA" id="ARBA00049390"/>
    </source>
</evidence>
<dbReference type="GO" id="GO:0008270">
    <property type="term" value="F:zinc ion binding"/>
    <property type="evidence" value="ECO:0007669"/>
    <property type="project" value="UniProtKB-UniRule"/>
</dbReference>
<dbReference type="SMART" id="SM00487">
    <property type="entry name" value="DEXDc"/>
    <property type="match status" value="1"/>
</dbReference>
<evidence type="ECO:0000256" key="7">
    <source>
        <dbReference type="ARBA" id="ARBA00022801"/>
    </source>
</evidence>
<keyword evidence="7" id="KW-0378">Hydrolase</keyword>
<evidence type="ECO:0000256" key="5">
    <source>
        <dbReference type="ARBA" id="ARBA00022741"/>
    </source>
</evidence>
<dbReference type="FunFam" id="3.40.50.300:FF:000097">
    <property type="entry name" value="Regulator of nonsense transcripts 1"/>
    <property type="match status" value="1"/>
</dbReference>
<keyword evidence="5" id="KW-0547">Nucleotide-binding</keyword>
<comment type="similarity">
    <text evidence="2">Belongs to the DNA2/NAM7 helicase family.</text>
</comment>
<keyword evidence="8" id="KW-0347">Helicase</keyword>
<dbReference type="CDD" id="cd21400">
    <property type="entry name" value="ZBD_UPF1-like"/>
    <property type="match status" value="1"/>
</dbReference>
<dbReference type="CDD" id="cd18039">
    <property type="entry name" value="DEXXQc_UPF1"/>
    <property type="match status" value="1"/>
</dbReference>
<dbReference type="Pfam" id="PF09416">
    <property type="entry name" value="UPF1_Zn_bind"/>
    <property type="match status" value="1"/>
</dbReference>
<evidence type="ECO:0000256" key="14">
    <source>
        <dbReference type="ARBA" id="ARBA00055561"/>
    </source>
</evidence>
<dbReference type="InterPro" id="IPR045055">
    <property type="entry name" value="DNA2/NAM7-like"/>
</dbReference>
<comment type="subcellular location">
    <subcellularLocation>
        <location evidence="1">Cytoplasm</location>
    </subcellularLocation>
</comment>
<evidence type="ECO:0000256" key="8">
    <source>
        <dbReference type="ARBA" id="ARBA00022806"/>
    </source>
</evidence>
<dbReference type="InterPro" id="IPR014001">
    <property type="entry name" value="Helicase_ATP-bd"/>
</dbReference>
<keyword evidence="6 15" id="KW-0863">Zinc-finger</keyword>
<reference evidence="17" key="2">
    <citation type="submission" date="2021-01" db="EMBL/GenBank/DDBJ databases">
        <authorList>
            <person name="Schikora-Tamarit M.A."/>
        </authorList>
    </citation>
    <scope>NUCLEOTIDE SEQUENCE</scope>
    <source>
        <strain evidence="17">CBS6075</strain>
    </source>
</reference>
<dbReference type="PANTHER" id="PTHR10887">
    <property type="entry name" value="DNA2/NAM7 HELICASE FAMILY"/>
    <property type="match status" value="1"/>
</dbReference>
<keyword evidence="9 15" id="KW-0862">Zinc</keyword>
<dbReference type="EMBL" id="JAEUBE010000366">
    <property type="protein sequence ID" value="KAH3663833.1"/>
    <property type="molecule type" value="Genomic_DNA"/>
</dbReference>
<keyword evidence="10" id="KW-0067">ATP-binding</keyword>
<dbReference type="InterPro" id="IPR041677">
    <property type="entry name" value="DNA2/NAM7_AAA_11"/>
</dbReference>
<protein>
    <recommendedName>
        <fullName evidence="16">Upf1 domain-containing protein</fullName>
    </recommendedName>
</protein>
<dbReference type="GeneID" id="70237200"/>
<evidence type="ECO:0000256" key="6">
    <source>
        <dbReference type="ARBA" id="ARBA00022771"/>
    </source>
</evidence>
<dbReference type="InterPro" id="IPR018999">
    <property type="entry name" value="UPF1_CH/ZBD"/>
</dbReference>
<dbReference type="Pfam" id="PF13087">
    <property type="entry name" value="AAA_12"/>
    <property type="match status" value="1"/>
</dbReference>
<dbReference type="GO" id="GO:0003724">
    <property type="term" value="F:RNA helicase activity"/>
    <property type="evidence" value="ECO:0007669"/>
    <property type="project" value="UniProtKB-EC"/>
</dbReference>
<proteinExistence type="inferred from homology"/>
<dbReference type="InterPro" id="IPR041679">
    <property type="entry name" value="DNA2/NAM7-like_C"/>
</dbReference>
<dbReference type="GO" id="GO:0003723">
    <property type="term" value="F:RNA binding"/>
    <property type="evidence" value="ECO:0007669"/>
    <property type="project" value="InterPro"/>
</dbReference>
<accession>A0A9P8P0Z5</accession>
<dbReference type="OrthoDB" id="6513042at2759"/>
<evidence type="ECO:0000256" key="3">
    <source>
        <dbReference type="ARBA" id="ARBA00022490"/>
    </source>
</evidence>
<comment type="caution">
    <text evidence="17">The sequence shown here is derived from an EMBL/GenBank/DDBJ whole genome shotgun (WGS) entry which is preliminary data.</text>
</comment>
<keyword evidence="4 15" id="KW-0479">Metal-binding</keyword>
<dbReference type="PANTHER" id="PTHR10887:SF364">
    <property type="entry name" value="REGULATOR OF NONSENSE TRANSCRIPTS 1"/>
    <property type="match status" value="1"/>
</dbReference>
<dbReference type="RefSeq" id="XP_046060169.1">
    <property type="nucleotide sequence ID" value="XM_046206399.1"/>
</dbReference>
<dbReference type="PROSITE" id="PS51997">
    <property type="entry name" value="UPF1_CH_RICH"/>
    <property type="match status" value="1"/>
</dbReference>
<dbReference type="CDD" id="cd18808">
    <property type="entry name" value="SF1_C_Upf1"/>
    <property type="match status" value="1"/>
</dbReference>
<dbReference type="Gene3D" id="2.40.30.230">
    <property type="match status" value="1"/>
</dbReference>
<evidence type="ECO:0000256" key="12">
    <source>
        <dbReference type="ARBA" id="ARBA00048432"/>
    </source>
</evidence>
<dbReference type="GO" id="GO:0005737">
    <property type="term" value="C:cytoplasm"/>
    <property type="evidence" value="ECO:0007669"/>
    <property type="project" value="UniProtKB-SubCell"/>
</dbReference>
<comment type="catalytic activity">
    <reaction evidence="12">
        <text>ATP + H2O = ADP + phosphate + H(+)</text>
        <dbReference type="Rhea" id="RHEA:13065"/>
        <dbReference type="ChEBI" id="CHEBI:15377"/>
        <dbReference type="ChEBI" id="CHEBI:15378"/>
        <dbReference type="ChEBI" id="CHEBI:30616"/>
        <dbReference type="ChEBI" id="CHEBI:43474"/>
        <dbReference type="ChEBI" id="CHEBI:456216"/>
        <dbReference type="EC" id="3.6.4.12"/>
    </reaction>
    <physiologicalReaction direction="left-to-right" evidence="12">
        <dbReference type="Rhea" id="RHEA:13066"/>
    </physiologicalReaction>
</comment>
<reference evidence="17" key="1">
    <citation type="journal article" date="2021" name="Open Biol.">
        <title>Shared evolutionary footprints suggest mitochondrial oxidative damage underlies multiple complex I losses in fungi.</title>
        <authorList>
            <person name="Schikora-Tamarit M.A."/>
            <person name="Marcet-Houben M."/>
            <person name="Nosek J."/>
            <person name="Gabaldon T."/>
        </authorList>
    </citation>
    <scope>NUCLEOTIDE SEQUENCE</scope>
    <source>
        <strain evidence="17">CBS6075</strain>
    </source>
</reference>
<dbReference type="SUPFAM" id="SSF52540">
    <property type="entry name" value="P-loop containing nucleoside triphosphate hydrolases"/>
    <property type="match status" value="1"/>
</dbReference>
<dbReference type="InterPro" id="IPR040812">
    <property type="entry name" value="UPF1_1B_dom"/>
</dbReference>
<dbReference type="GO" id="GO:0005524">
    <property type="term" value="F:ATP binding"/>
    <property type="evidence" value="ECO:0007669"/>
    <property type="project" value="UniProtKB-KW"/>
</dbReference>
<dbReference type="AlphaFoldDB" id="A0A9P8P0Z5"/>
<evidence type="ECO:0000256" key="10">
    <source>
        <dbReference type="ARBA" id="ARBA00022840"/>
    </source>
</evidence>
<gene>
    <name evidence="17" type="ORF">OGAPHI_005236</name>
</gene>
<evidence type="ECO:0000256" key="11">
    <source>
        <dbReference type="ARBA" id="ARBA00023161"/>
    </source>
</evidence>
<dbReference type="CDD" id="cd21407">
    <property type="entry name" value="1B_UPF1-like"/>
    <property type="match status" value="1"/>
</dbReference>
<name>A0A9P8P0Z5_9ASCO</name>
<dbReference type="InterPro" id="IPR047187">
    <property type="entry name" value="SF1_C_Upf1"/>
</dbReference>
<dbReference type="Pfam" id="PF13086">
    <property type="entry name" value="AAA_11"/>
    <property type="match status" value="2"/>
</dbReference>
<feature type="domain" description="Upf1" evidence="16">
    <location>
        <begin position="1"/>
        <end position="155"/>
    </location>
</feature>
<organism evidence="17 18">
    <name type="scientific">Ogataea philodendri</name>
    <dbReference type="NCBI Taxonomy" id="1378263"/>
    <lineage>
        <taxon>Eukaryota</taxon>
        <taxon>Fungi</taxon>
        <taxon>Dikarya</taxon>
        <taxon>Ascomycota</taxon>
        <taxon>Saccharomycotina</taxon>
        <taxon>Pichiomycetes</taxon>
        <taxon>Pichiales</taxon>
        <taxon>Pichiaceae</taxon>
        <taxon>Ogataea</taxon>
    </lineage>
</organism>
<dbReference type="GO" id="GO:0003678">
    <property type="term" value="F:DNA helicase activity"/>
    <property type="evidence" value="ECO:0007669"/>
    <property type="project" value="UniProtKB-EC"/>
</dbReference>
<evidence type="ECO:0000256" key="9">
    <source>
        <dbReference type="ARBA" id="ARBA00022833"/>
    </source>
</evidence>
<evidence type="ECO:0000256" key="4">
    <source>
        <dbReference type="ARBA" id="ARBA00022723"/>
    </source>
</evidence>
<keyword evidence="11" id="KW-0866">Nonsense-mediated mRNA decay</keyword>
<feature type="region of interest" description="C4" evidence="15">
    <location>
        <begin position="69"/>
        <end position="99"/>
    </location>
</feature>
<feature type="region of interest" description="C3H" evidence="15">
    <location>
        <begin position="9"/>
        <end position="41"/>
    </location>
</feature>
<comment type="catalytic activity">
    <reaction evidence="13">
        <text>ATP + H2O = ADP + phosphate + H(+)</text>
        <dbReference type="Rhea" id="RHEA:13065"/>
        <dbReference type="ChEBI" id="CHEBI:15377"/>
        <dbReference type="ChEBI" id="CHEBI:15378"/>
        <dbReference type="ChEBI" id="CHEBI:30616"/>
        <dbReference type="ChEBI" id="CHEBI:43474"/>
        <dbReference type="ChEBI" id="CHEBI:456216"/>
        <dbReference type="EC" id="3.6.4.13"/>
    </reaction>
    <physiologicalReaction direction="left-to-right" evidence="13">
        <dbReference type="Rhea" id="RHEA:13066"/>
    </physiologicalReaction>
</comment>
<dbReference type="GO" id="GO:0000184">
    <property type="term" value="P:nuclear-transcribed mRNA catabolic process, nonsense-mediated decay"/>
    <property type="evidence" value="ECO:0007669"/>
    <property type="project" value="UniProtKB-KW"/>
</dbReference>
<evidence type="ECO:0000313" key="17">
    <source>
        <dbReference type="EMBL" id="KAH3663833.1"/>
    </source>
</evidence>
<keyword evidence="3" id="KW-0963">Cytoplasm</keyword>
<comment type="function">
    <text evidence="14">RNA-dependent helicase required for nonsense-mediated decay (NMD) of aberrant mRNAs containing premature stop codons and modulates the expression level of normal mRNAs. Also capable of unwinding double-stranded DNA and translocating on single-stranded DNA.</text>
</comment>
<evidence type="ECO:0000313" key="18">
    <source>
        <dbReference type="Proteomes" id="UP000769157"/>
    </source>
</evidence>
<evidence type="ECO:0000259" key="16">
    <source>
        <dbReference type="PROSITE" id="PS51997"/>
    </source>
</evidence>
<dbReference type="Pfam" id="PF18141">
    <property type="entry name" value="UPF1_1B_dom"/>
    <property type="match status" value="1"/>
</dbReference>
<dbReference type="Gene3D" id="3.40.50.300">
    <property type="entry name" value="P-loop containing nucleotide triphosphate hydrolases"/>
    <property type="match status" value="2"/>
</dbReference>
<dbReference type="InterPro" id="IPR027417">
    <property type="entry name" value="P-loop_NTPase"/>
</dbReference>
<feature type="region of interest" description="CC/SHH/C" evidence="15">
    <location>
        <begin position="23"/>
        <end position="51"/>
    </location>
</feature>
<evidence type="ECO:0000256" key="15">
    <source>
        <dbReference type="PROSITE-ProRule" id="PRU01341"/>
    </source>
</evidence>
<sequence length="870" mass="97060">MEDLPDRSCAYCGITSPDSLVHCQTCDKWFCNAKTSRAGSHIVTHMVFSKHQSLCLHPDSDFGETMLECYNCGNRNLFVLGFVSAKTDSVVVILCRLPCAASKNADWDTENWQSLVENRQLLPWMAKPPSEEEIQHARPITAVQISKLETKWRQDKDATLMDLDQEEVEEELEPILMRYSDAYQYQRAFSPLVQYEANYDKLLKQSQSLQIRNIEWSLGDNGMRLASFTLPSYDAFAIKLNVGDPIELKYSGPELGDPWQVSGYIVRVPGVLNNYFTAELLASQSDKMPVHISSGFTADLVWKGTSYDRMQKAMKHLAVNSKTVSEHVYSALLGIDHQPTAFPVSQKQNYSVPKSTKLNASQDNAIKSVLSKPFSLIQGPPGTGKTVTSANIVYQLAKRQKKPVLVCAPSNVAVDHLAAKLESLGLRVVRLFSKNREDVESSVQHLSLTEKVKSTAAIKGFYKSKDSNGKLSAADEKQLETLQFKEQRRLIVNSQVVCCTCVGAGDHRLDKLKFPSVLIDESTQASEPECLIPIVKGANQVVLVGDHQQLGPVILSRKAGDAGLKQSMFERLIHLGHIPIRLDVQYRMHPCLSEFSSNIFYDGSLQNGVSAESRIRANNMFPWPIREKPMMFWGVGSSEELGPSGTSYLNRAEAINCERAITRLFAEGVEPSQIGVITPYVAQKEFIVQYMGTHGTFADKSKYLEVEIASVDAFQGREKDYVILSCVRANDNQSIGFLTDPRRMNVALTRARYGMVILGNPRTLSKNSIWSRLLLHYRECGCLVEGDLDNLRLSNLQLQRSVPYRAREQGSSTPTSAGDLFGSQLDLNLHGGAQSWPKLGSELDTPANARSMHDDEIKNLAEQLQGKIRF</sequence>
<evidence type="ECO:0000256" key="1">
    <source>
        <dbReference type="ARBA" id="ARBA00004496"/>
    </source>
</evidence>